<dbReference type="InterPro" id="IPR039774">
    <property type="entry name" value="Sin3-like"/>
</dbReference>
<dbReference type="AlphaFoldDB" id="A0ABD1BI31"/>
<evidence type="ECO:0000256" key="1">
    <source>
        <dbReference type="ARBA" id="ARBA00004123"/>
    </source>
</evidence>
<comment type="caution">
    <text evidence="6">The sequence shown here is derived from an EMBL/GenBank/DDBJ whole genome shotgun (WGS) entry which is preliminary data.</text>
</comment>
<keyword evidence="4 5" id="KW-0539">Nucleus</keyword>
<reference evidence="6 7" key="1">
    <citation type="submission" date="2024-04" db="EMBL/GenBank/DDBJ databases">
        <title>Genome assembly C_amara_ONT_v2.</title>
        <authorList>
            <person name="Yant L."/>
            <person name="Moore C."/>
            <person name="Slenker M."/>
        </authorList>
    </citation>
    <scope>NUCLEOTIDE SEQUENCE [LARGE SCALE GENOMIC DNA]</scope>
    <source>
        <tissue evidence="6">Leaf</tissue>
    </source>
</reference>
<keyword evidence="2" id="KW-0678">Repressor</keyword>
<dbReference type="PROSITE" id="PS51477">
    <property type="entry name" value="PAH"/>
    <property type="match status" value="2"/>
</dbReference>
<dbReference type="InterPro" id="IPR003822">
    <property type="entry name" value="PAH"/>
</dbReference>
<evidence type="ECO:0000256" key="4">
    <source>
        <dbReference type="ARBA" id="ARBA00023242"/>
    </source>
</evidence>
<evidence type="ECO:0000256" key="2">
    <source>
        <dbReference type="ARBA" id="ARBA00022491"/>
    </source>
</evidence>
<dbReference type="Proteomes" id="UP001558713">
    <property type="component" value="Unassembled WGS sequence"/>
</dbReference>
<evidence type="ECO:0000256" key="3">
    <source>
        <dbReference type="ARBA" id="ARBA00022737"/>
    </source>
</evidence>
<dbReference type="Pfam" id="PF02671">
    <property type="entry name" value="PAH"/>
    <property type="match status" value="2"/>
</dbReference>
<protein>
    <submittedName>
        <fullName evidence="6">Paired amphipathic helix protein Sin3-like 4</fullName>
    </submittedName>
</protein>
<organism evidence="6 7">
    <name type="scientific">Cardamine amara subsp. amara</name>
    <dbReference type="NCBI Taxonomy" id="228776"/>
    <lineage>
        <taxon>Eukaryota</taxon>
        <taxon>Viridiplantae</taxon>
        <taxon>Streptophyta</taxon>
        <taxon>Embryophyta</taxon>
        <taxon>Tracheophyta</taxon>
        <taxon>Spermatophyta</taxon>
        <taxon>Magnoliopsida</taxon>
        <taxon>eudicotyledons</taxon>
        <taxon>Gunneridae</taxon>
        <taxon>Pentapetalae</taxon>
        <taxon>rosids</taxon>
        <taxon>malvids</taxon>
        <taxon>Brassicales</taxon>
        <taxon>Brassicaceae</taxon>
        <taxon>Cardamineae</taxon>
        <taxon>Cardamine</taxon>
    </lineage>
</organism>
<dbReference type="GO" id="GO:0045892">
    <property type="term" value="P:negative regulation of DNA-templated transcription"/>
    <property type="evidence" value="ECO:0007669"/>
    <property type="project" value="UniProtKB-ARBA"/>
</dbReference>
<dbReference type="PANTHER" id="PTHR12346">
    <property type="entry name" value="SIN3B-RELATED"/>
    <property type="match status" value="1"/>
</dbReference>
<evidence type="ECO:0000313" key="6">
    <source>
        <dbReference type="EMBL" id="KAL1213691.1"/>
    </source>
</evidence>
<sequence length="158" mass="18741">MVDKKKLTTDDAFAFLMLVKVKYQDKREIYDRFLEILKDFKAQRANTCDVISKVKELFKGQQELLLGFNTFLPEDSHIHPEEDDQTPPKMSMHFDDAINFVKKVKTKLQNDHAYKSFLDVLKSHRKEYKSVAELYQEVSIIFQDHPDLLVDFHDFLPR</sequence>
<keyword evidence="3" id="KW-0677">Repeat</keyword>
<dbReference type="FunFam" id="1.20.1160.11:FF:000003">
    <property type="entry name" value="Paired amphipathic helix SIN3-like protein"/>
    <property type="match status" value="1"/>
</dbReference>
<dbReference type="InterPro" id="IPR036600">
    <property type="entry name" value="PAH_sf"/>
</dbReference>
<dbReference type="GO" id="GO:0005634">
    <property type="term" value="C:nucleus"/>
    <property type="evidence" value="ECO:0007669"/>
    <property type="project" value="UniProtKB-SubCell"/>
</dbReference>
<gene>
    <name evidence="6" type="ORF">V5N11_012645</name>
</gene>
<dbReference type="FunFam" id="1.20.1160.11:FF:000001">
    <property type="entry name" value="Paired amphipathic helix protein Sin3"/>
    <property type="match status" value="1"/>
</dbReference>
<accession>A0ABD1BI31</accession>
<evidence type="ECO:0000256" key="5">
    <source>
        <dbReference type="PROSITE-ProRule" id="PRU00810"/>
    </source>
</evidence>
<comment type="subcellular location">
    <subcellularLocation>
        <location evidence="1 5">Nucleus</location>
    </subcellularLocation>
</comment>
<proteinExistence type="predicted"/>
<dbReference type="PANTHER" id="PTHR12346:SF46">
    <property type="entry name" value="HISTONE DEACETYLASE INTERACTING DOMAIN-CONTAINING PROTEIN"/>
    <property type="match status" value="1"/>
</dbReference>
<keyword evidence="7" id="KW-1185">Reference proteome</keyword>
<evidence type="ECO:0000313" key="7">
    <source>
        <dbReference type="Proteomes" id="UP001558713"/>
    </source>
</evidence>
<dbReference type="SUPFAM" id="SSF47762">
    <property type="entry name" value="PAH2 domain"/>
    <property type="match status" value="2"/>
</dbReference>
<dbReference type="Gene3D" id="1.20.1160.11">
    <property type="entry name" value="Paired amphipathic helix"/>
    <property type="match status" value="2"/>
</dbReference>
<name>A0ABD1BI31_CARAN</name>
<dbReference type="EMBL" id="JBANAX010000335">
    <property type="protein sequence ID" value="KAL1213691.1"/>
    <property type="molecule type" value="Genomic_DNA"/>
</dbReference>